<sequence>MKDGDVEDQRYTWGVWLGTLGFRKRGESNSVSGVKAAGGRHWRAAGRWLSGLGSGEREDPVEGRGQGLSSTIQRAALVDEQAVAETAFQHGPIWFRGDLPLDPEPVLMERPSSQCLGPPSRPGLQVAFSICAQNTPSFSLSAKSLVIQVNVTPVFLSPPR</sequence>
<name>A0ABN8Z876_RANTA</name>
<protein>
    <submittedName>
        <fullName evidence="1">Uncharacterized protein</fullName>
    </submittedName>
</protein>
<dbReference type="EMBL" id="OX459964">
    <property type="protein sequence ID" value="CAI9168361.1"/>
    <property type="molecule type" value="Genomic_DNA"/>
</dbReference>
<proteinExistence type="predicted"/>
<evidence type="ECO:0000313" key="1">
    <source>
        <dbReference type="EMBL" id="CAI9168361.1"/>
    </source>
</evidence>
<organism evidence="1 2">
    <name type="scientific">Rangifer tarandus platyrhynchus</name>
    <name type="common">Svalbard reindeer</name>
    <dbReference type="NCBI Taxonomy" id="3082113"/>
    <lineage>
        <taxon>Eukaryota</taxon>
        <taxon>Metazoa</taxon>
        <taxon>Chordata</taxon>
        <taxon>Craniata</taxon>
        <taxon>Vertebrata</taxon>
        <taxon>Euteleostomi</taxon>
        <taxon>Mammalia</taxon>
        <taxon>Eutheria</taxon>
        <taxon>Laurasiatheria</taxon>
        <taxon>Artiodactyla</taxon>
        <taxon>Ruminantia</taxon>
        <taxon>Pecora</taxon>
        <taxon>Cervidae</taxon>
        <taxon>Odocoileinae</taxon>
        <taxon>Rangifer</taxon>
    </lineage>
</organism>
<gene>
    <name evidence="1" type="ORF">MRATA1EN1_LOCUS17323</name>
</gene>
<reference evidence="1" key="1">
    <citation type="submission" date="2023-04" db="EMBL/GenBank/DDBJ databases">
        <authorList>
            <consortium name="ELIXIR-Norway"/>
        </authorList>
    </citation>
    <scope>NUCLEOTIDE SEQUENCE [LARGE SCALE GENOMIC DNA]</scope>
</reference>
<accession>A0ABN8Z876</accession>
<evidence type="ECO:0000313" key="2">
    <source>
        <dbReference type="Proteomes" id="UP001176941"/>
    </source>
</evidence>
<dbReference type="Proteomes" id="UP001176941">
    <property type="component" value="Chromosome 28"/>
</dbReference>
<keyword evidence="2" id="KW-1185">Reference proteome</keyword>